<feature type="transmembrane region" description="Helical" evidence="1">
    <location>
        <begin position="20"/>
        <end position="41"/>
    </location>
</feature>
<keyword evidence="1" id="KW-1133">Transmembrane helix</keyword>
<keyword evidence="1" id="KW-0812">Transmembrane</keyword>
<sequence>MRRASAPEVPVILLPEGGHVAGRFALRAVVYILFIAFAAIARRISMRVENFGPYQLELSAMQFIHNGGWAAFAEVRKLDDGAEVPIPVLPFQQVADHTVFATEAAAIAAARGAVVAMISP</sequence>
<evidence type="ECO:0000313" key="2">
    <source>
        <dbReference type="EMBL" id="ACC72754.1"/>
    </source>
</evidence>
<dbReference type="eggNOG" id="ENOG503172G">
    <property type="taxonomic scope" value="Bacteria"/>
</dbReference>
<proteinExistence type="predicted"/>
<keyword evidence="1" id="KW-0472">Membrane</keyword>
<dbReference type="STRING" id="391038.Bphy_3615"/>
<dbReference type="KEGG" id="bph:Bphy_3615"/>
<organism evidence="2 3">
    <name type="scientific">Paraburkholderia phymatum (strain DSM 17167 / CIP 108236 / LMG 21445 / STM815)</name>
    <name type="common">Burkholderia phymatum</name>
    <dbReference type="NCBI Taxonomy" id="391038"/>
    <lineage>
        <taxon>Bacteria</taxon>
        <taxon>Pseudomonadati</taxon>
        <taxon>Pseudomonadota</taxon>
        <taxon>Betaproteobacteria</taxon>
        <taxon>Burkholderiales</taxon>
        <taxon>Burkholderiaceae</taxon>
        <taxon>Paraburkholderia</taxon>
    </lineage>
</organism>
<keyword evidence="3" id="KW-1185">Reference proteome</keyword>
<name>B2JM64_PARP8</name>
<dbReference type="AlphaFoldDB" id="B2JM64"/>
<dbReference type="Proteomes" id="UP000001192">
    <property type="component" value="Chromosome 2"/>
</dbReference>
<dbReference type="HOGENOM" id="CLU_2045303_0_0_4"/>
<reference evidence="3" key="1">
    <citation type="journal article" date="2014" name="Stand. Genomic Sci.">
        <title>Complete genome sequence of Burkholderia phymatum STM815(T), a broad host range and efficient nitrogen-fixing symbiont of Mimosa species.</title>
        <authorList>
            <person name="Moulin L."/>
            <person name="Klonowska A."/>
            <person name="Caroline B."/>
            <person name="Booth K."/>
            <person name="Vriezen J.A."/>
            <person name="Melkonian R."/>
            <person name="James E.K."/>
            <person name="Young J.P."/>
            <person name="Bena G."/>
            <person name="Hauser L."/>
            <person name="Land M."/>
            <person name="Kyrpides N."/>
            <person name="Bruce D."/>
            <person name="Chain P."/>
            <person name="Copeland A."/>
            <person name="Pitluck S."/>
            <person name="Woyke T."/>
            <person name="Lizotte-Waniewski M."/>
            <person name="Bristow J."/>
            <person name="Riley M."/>
        </authorList>
    </citation>
    <scope>NUCLEOTIDE SEQUENCE [LARGE SCALE GENOMIC DNA]</scope>
    <source>
        <strain evidence="3">DSM 17167 / CIP 108236 / LMG 21445 / STM815</strain>
    </source>
</reference>
<accession>B2JM64</accession>
<dbReference type="EMBL" id="CP001044">
    <property type="protein sequence ID" value="ACC72754.1"/>
    <property type="molecule type" value="Genomic_DNA"/>
</dbReference>
<evidence type="ECO:0000313" key="3">
    <source>
        <dbReference type="Proteomes" id="UP000001192"/>
    </source>
</evidence>
<protein>
    <submittedName>
        <fullName evidence="2">Uncharacterized protein</fullName>
    </submittedName>
</protein>
<evidence type="ECO:0000256" key="1">
    <source>
        <dbReference type="SAM" id="Phobius"/>
    </source>
</evidence>
<gene>
    <name evidence="2" type="ordered locus">Bphy_3615</name>
</gene>